<dbReference type="STRING" id="584787.GCA_001247655_02354"/>
<keyword evidence="2" id="KW-0808">Transferase</keyword>
<dbReference type="SUPFAM" id="SSF53335">
    <property type="entry name" value="S-adenosyl-L-methionine-dependent methyltransferases"/>
    <property type="match status" value="1"/>
</dbReference>
<dbReference type="AlphaFoldDB" id="A0A3N1PDE6"/>
<protein>
    <submittedName>
        <fullName evidence="2">Methyltransferase family protein</fullName>
    </submittedName>
</protein>
<dbReference type="EMBL" id="RJUL01000002">
    <property type="protein sequence ID" value="ROQ29974.1"/>
    <property type="molecule type" value="Genomic_DNA"/>
</dbReference>
<comment type="caution">
    <text evidence="2">The sequence shown here is derived from an EMBL/GenBank/DDBJ whole genome shotgun (WGS) entry which is preliminary data.</text>
</comment>
<evidence type="ECO:0000259" key="1">
    <source>
        <dbReference type="Pfam" id="PF08241"/>
    </source>
</evidence>
<accession>A0A3N1PDE6</accession>
<evidence type="ECO:0000313" key="2">
    <source>
        <dbReference type="EMBL" id="ROQ29974.1"/>
    </source>
</evidence>
<feature type="domain" description="Methyltransferase type 11" evidence="1">
    <location>
        <begin position="57"/>
        <end position="124"/>
    </location>
</feature>
<dbReference type="Gene3D" id="3.40.50.150">
    <property type="entry name" value="Vaccinia Virus protein VP39"/>
    <property type="match status" value="1"/>
</dbReference>
<dbReference type="Proteomes" id="UP000268033">
    <property type="component" value="Unassembled WGS sequence"/>
</dbReference>
<name>A0A3N1PDE6_9GAMM</name>
<dbReference type="GO" id="GO:0008757">
    <property type="term" value="F:S-adenosylmethionine-dependent methyltransferase activity"/>
    <property type="evidence" value="ECO:0007669"/>
    <property type="project" value="InterPro"/>
</dbReference>
<gene>
    <name evidence="2" type="ORF">EDC28_102353</name>
</gene>
<reference evidence="2 3" key="1">
    <citation type="submission" date="2018-11" db="EMBL/GenBank/DDBJ databases">
        <title>Genomic Encyclopedia of Type Strains, Phase IV (KMG-IV): sequencing the most valuable type-strain genomes for metagenomic binning, comparative biology and taxonomic classification.</title>
        <authorList>
            <person name="Goeker M."/>
        </authorList>
    </citation>
    <scope>NUCLEOTIDE SEQUENCE [LARGE SCALE GENOMIC DNA]</scope>
    <source>
        <strain evidence="2 3">DSM 21945</strain>
    </source>
</reference>
<proteinExistence type="predicted"/>
<dbReference type="Pfam" id="PF08241">
    <property type="entry name" value="Methyltransf_11"/>
    <property type="match status" value="1"/>
</dbReference>
<dbReference type="GO" id="GO:0032259">
    <property type="term" value="P:methylation"/>
    <property type="evidence" value="ECO:0007669"/>
    <property type="project" value="UniProtKB-KW"/>
</dbReference>
<evidence type="ECO:0000313" key="3">
    <source>
        <dbReference type="Proteomes" id="UP000268033"/>
    </source>
</evidence>
<organism evidence="2 3">
    <name type="scientific">Gallaecimonas pentaromativorans</name>
    <dbReference type="NCBI Taxonomy" id="584787"/>
    <lineage>
        <taxon>Bacteria</taxon>
        <taxon>Pseudomonadati</taxon>
        <taxon>Pseudomonadota</taxon>
        <taxon>Gammaproteobacteria</taxon>
        <taxon>Enterobacterales</taxon>
        <taxon>Gallaecimonadaceae</taxon>
        <taxon>Gallaecimonas</taxon>
    </lineage>
</organism>
<keyword evidence="3" id="KW-1185">Reference proteome</keyword>
<keyword evidence="2" id="KW-0489">Methyltransferase</keyword>
<dbReference type="InterPro" id="IPR013216">
    <property type="entry name" value="Methyltransf_11"/>
</dbReference>
<sequence>MLFGPIKRHHSGTMPESWQSLKDGSWLLEQEACRLSLWWPRFYGYYLVKLGPLAGAFDTSAARMQRQWHMGATGQVHFAGSELPLQGRSVDVLVLCHNLEYSKDPHQLMREAERVLVEGGHLVLTGFNPLSLMHLTAFWKRSPPFDGHFYHPLRVKDWLALLGFEILADDRLLFGPLSSKTPHWLEALGENYAPFFGGVYMLVARKRAIPMTVTPALSRQRKRVVNPLAGTVTGRVARLEAPKAPRE</sequence>
<dbReference type="InterPro" id="IPR029063">
    <property type="entry name" value="SAM-dependent_MTases_sf"/>
</dbReference>